<keyword evidence="4" id="KW-1003">Cell membrane</keyword>
<keyword evidence="3" id="KW-0813">Transport</keyword>
<feature type="transmembrane region" description="Helical" evidence="8">
    <location>
        <begin position="214"/>
        <end position="235"/>
    </location>
</feature>
<dbReference type="FunFam" id="1.10.3470.10:FF:000001">
    <property type="entry name" value="Vitamin B12 ABC transporter permease BtuC"/>
    <property type="match status" value="1"/>
</dbReference>
<protein>
    <submittedName>
        <fullName evidence="9">Transport system permease protein</fullName>
    </submittedName>
</protein>
<keyword evidence="10" id="KW-1185">Reference proteome</keyword>
<feature type="transmembrane region" description="Helical" evidence="8">
    <location>
        <begin position="324"/>
        <end position="344"/>
    </location>
</feature>
<proteinExistence type="inferred from homology"/>
<dbReference type="GO" id="GO:0033214">
    <property type="term" value="P:siderophore-iron import into cell"/>
    <property type="evidence" value="ECO:0007669"/>
    <property type="project" value="TreeGrafter"/>
</dbReference>
<feature type="transmembrane region" description="Helical" evidence="8">
    <location>
        <begin position="289"/>
        <end position="312"/>
    </location>
</feature>
<dbReference type="EMBL" id="AEDD01000007">
    <property type="protein sequence ID" value="EFM10289.1"/>
    <property type="molecule type" value="Genomic_DNA"/>
</dbReference>
<keyword evidence="7 8" id="KW-0472">Membrane</keyword>
<feature type="transmembrane region" description="Helical" evidence="8">
    <location>
        <begin position="78"/>
        <end position="99"/>
    </location>
</feature>
<feature type="transmembrane region" description="Helical" evidence="8">
    <location>
        <begin position="190"/>
        <end position="207"/>
    </location>
</feature>
<keyword evidence="5 8" id="KW-0812">Transmembrane</keyword>
<feature type="transmembrane region" description="Helical" evidence="8">
    <location>
        <begin position="26"/>
        <end position="45"/>
    </location>
</feature>
<evidence type="ECO:0000256" key="3">
    <source>
        <dbReference type="ARBA" id="ARBA00022448"/>
    </source>
</evidence>
<feature type="transmembrane region" description="Helical" evidence="8">
    <location>
        <begin position="162"/>
        <end position="184"/>
    </location>
</feature>
<feature type="transmembrane region" description="Helical" evidence="8">
    <location>
        <begin position="134"/>
        <end position="155"/>
    </location>
</feature>
<evidence type="ECO:0000256" key="6">
    <source>
        <dbReference type="ARBA" id="ARBA00022989"/>
    </source>
</evidence>
<dbReference type="OrthoDB" id="9811721at2"/>
<evidence type="ECO:0000313" key="10">
    <source>
        <dbReference type="Proteomes" id="UP000005387"/>
    </source>
</evidence>
<reference evidence="9 10" key="1">
    <citation type="submission" date="2010-07" db="EMBL/GenBank/DDBJ databases">
        <title>The draft genome of Paenibacillus curdlanolyticus YK9.</title>
        <authorList>
            <consortium name="US DOE Joint Genome Institute (JGI-PGF)"/>
            <person name="Lucas S."/>
            <person name="Copeland A."/>
            <person name="Lapidus A."/>
            <person name="Cheng J.-F."/>
            <person name="Bruce D."/>
            <person name="Goodwin L."/>
            <person name="Pitluck S."/>
            <person name="Land M.L."/>
            <person name="Hauser L."/>
            <person name="Chang Y.-J."/>
            <person name="Jeffries C."/>
            <person name="Anderson I.J."/>
            <person name="Johnson E."/>
            <person name="Loganathan U."/>
            <person name="Mulhopadhyay B."/>
            <person name="Kyrpides N."/>
            <person name="Woyke T.J."/>
        </authorList>
    </citation>
    <scope>NUCLEOTIDE SEQUENCE [LARGE SCALE GENOMIC DNA]</scope>
    <source>
        <strain evidence="9 10">YK9</strain>
    </source>
</reference>
<dbReference type="InterPro" id="IPR037294">
    <property type="entry name" value="ABC_BtuC-like"/>
</dbReference>
<dbReference type="GO" id="GO:0005886">
    <property type="term" value="C:plasma membrane"/>
    <property type="evidence" value="ECO:0007669"/>
    <property type="project" value="UniProtKB-SubCell"/>
</dbReference>
<evidence type="ECO:0000256" key="5">
    <source>
        <dbReference type="ARBA" id="ARBA00022692"/>
    </source>
</evidence>
<evidence type="ECO:0000256" key="2">
    <source>
        <dbReference type="ARBA" id="ARBA00007935"/>
    </source>
</evidence>
<dbReference type="Gene3D" id="1.10.3470.10">
    <property type="entry name" value="ABC transporter involved in vitamin B12 uptake, BtuC"/>
    <property type="match status" value="1"/>
</dbReference>
<dbReference type="PANTHER" id="PTHR30472:SF24">
    <property type="entry name" value="FERRIC ENTEROBACTIN TRANSPORT SYSTEM PERMEASE PROTEIN FEPG"/>
    <property type="match status" value="1"/>
</dbReference>
<feature type="transmembrane region" description="Helical" evidence="8">
    <location>
        <begin position="108"/>
        <end position="128"/>
    </location>
</feature>
<dbReference type="AlphaFoldDB" id="E0IAZ8"/>
<dbReference type="RefSeq" id="WP_006038715.1">
    <property type="nucleotide sequence ID" value="NZ_AEDD01000007.1"/>
</dbReference>
<keyword evidence="6 8" id="KW-1133">Transmembrane helix</keyword>
<gene>
    <name evidence="9" type="ORF">PaecuDRAFT_2725</name>
</gene>
<name>E0IAZ8_9BACL</name>
<dbReference type="Pfam" id="PF01032">
    <property type="entry name" value="FecCD"/>
    <property type="match status" value="1"/>
</dbReference>
<evidence type="ECO:0000256" key="7">
    <source>
        <dbReference type="ARBA" id="ARBA00023136"/>
    </source>
</evidence>
<comment type="subcellular location">
    <subcellularLocation>
        <location evidence="1">Cell membrane</location>
        <topology evidence="1">Multi-pass membrane protein</topology>
    </subcellularLocation>
</comment>
<sequence>MNKSYLTIRIPALPVSVQIHRRTASIIASLTAAVVVLALVSAGLGDYRIMPMDVLRAIRGTGTEEQLLVVQTLRLPRILISMLAGAGLAAAGTILQCVVRNPLAAPDVVGVTGGASVGAVFFITQLPGLYDIRLLPITAMAGALIAALVVYALAWKKGVSTVRLVLVGIGIASVLSALVSMLLIMAPSTYSASSAYIWLTGTVYGANWDNVRTLLPWMVPLLILAWLAGARALNIQQLGDDIAAGAGSAVQRQRLWLLLLAVGLAGSAVSMVGTIGFVGLIAPHMARRLVGASAGGLIPASALIGACILMGADLVGRTLFLPHDVPAGVFTAAIGAPFFIYLLFRTRNAR</sequence>
<feature type="transmembrane region" description="Helical" evidence="8">
    <location>
        <begin position="255"/>
        <end position="282"/>
    </location>
</feature>
<dbReference type="eggNOG" id="COG0609">
    <property type="taxonomic scope" value="Bacteria"/>
</dbReference>
<dbReference type="Proteomes" id="UP000005387">
    <property type="component" value="Unassembled WGS sequence"/>
</dbReference>
<comment type="similarity">
    <text evidence="2">Belongs to the binding-protein-dependent transport system permease family. FecCD subfamily.</text>
</comment>
<dbReference type="CDD" id="cd06550">
    <property type="entry name" value="TM_ABC_iron-siderophores_like"/>
    <property type="match status" value="1"/>
</dbReference>
<evidence type="ECO:0000256" key="8">
    <source>
        <dbReference type="SAM" id="Phobius"/>
    </source>
</evidence>
<evidence type="ECO:0000256" key="1">
    <source>
        <dbReference type="ARBA" id="ARBA00004651"/>
    </source>
</evidence>
<evidence type="ECO:0000256" key="4">
    <source>
        <dbReference type="ARBA" id="ARBA00022475"/>
    </source>
</evidence>
<evidence type="ECO:0000313" key="9">
    <source>
        <dbReference type="EMBL" id="EFM10289.1"/>
    </source>
</evidence>
<dbReference type="SUPFAM" id="SSF81345">
    <property type="entry name" value="ABC transporter involved in vitamin B12 uptake, BtuC"/>
    <property type="match status" value="1"/>
</dbReference>
<dbReference type="GO" id="GO:0022857">
    <property type="term" value="F:transmembrane transporter activity"/>
    <property type="evidence" value="ECO:0007669"/>
    <property type="project" value="InterPro"/>
</dbReference>
<dbReference type="InterPro" id="IPR000522">
    <property type="entry name" value="ABC_transptr_permease_BtuC"/>
</dbReference>
<dbReference type="STRING" id="717606.PaecuDRAFT_2725"/>
<dbReference type="PANTHER" id="PTHR30472">
    <property type="entry name" value="FERRIC ENTEROBACTIN TRANSPORT SYSTEM PERMEASE PROTEIN"/>
    <property type="match status" value="1"/>
</dbReference>
<organism evidence="9 10">
    <name type="scientific">Paenibacillus curdlanolyticus YK9</name>
    <dbReference type="NCBI Taxonomy" id="717606"/>
    <lineage>
        <taxon>Bacteria</taxon>
        <taxon>Bacillati</taxon>
        <taxon>Bacillota</taxon>
        <taxon>Bacilli</taxon>
        <taxon>Bacillales</taxon>
        <taxon>Paenibacillaceae</taxon>
        <taxon>Paenibacillus</taxon>
    </lineage>
</organism>
<accession>E0IAZ8</accession>